<dbReference type="RefSeq" id="WP_008783636.1">
    <property type="nucleotide sequence ID" value="NZ_AP022379.1"/>
</dbReference>
<evidence type="ECO:0000313" key="8">
    <source>
        <dbReference type="EMBL" id="TCF83806.1"/>
    </source>
</evidence>
<keyword evidence="2" id="KW-0560">Oxidoreductase</keyword>
<dbReference type="GeneID" id="69578021"/>
<protein>
    <submittedName>
        <fullName evidence="6">Dihydrodipicolinate reductase</fullName>
    </submittedName>
</protein>
<dbReference type="InterPro" id="IPR036291">
    <property type="entry name" value="NAD(P)-bd_dom_sf"/>
</dbReference>
<proteinExistence type="predicted"/>
<reference evidence="9 14" key="3">
    <citation type="submission" date="2023-02" db="EMBL/GenBank/DDBJ databases">
        <authorList>
            <person name="Pan L."/>
        </authorList>
    </citation>
    <scope>NUCLEOTIDE SEQUENCE [LARGE SCALE GENOMIC DNA]</scope>
    <source>
        <strain evidence="9 14">F2</strain>
    </source>
</reference>
<feature type="domain" description="2,4-diaminopentanoate dehydrogenase C-terminal" evidence="4">
    <location>
        <begin position="143"/>
        <end position="327"/>
    </location>
</feature>
<evidence type="ECO:0000313" key="9">
    <source>
        <dbReference type="EMBL" id="WDY41115.1"/>
    </source>
</evidence>
<name>A0A087AYX8_BIFLL</name>
<evidence type="ECO:0000313" key="14">
    <source>
        <dbReference type="Proteomes" id="UP001221506"/>
    </source>
</evidence>
<dbReference type="Gene3D" id="3.40.50.720">
    <property type="entry name" value="NAD(P)-binding Rossmann-like Domain"/>
    <property type="match status" value="1"/>
</dbReference>
<dbReference type="InterPro" id="IPR045760">
    <property type="entry name" value="DAP_DH_C"/>
</dbReference>
<evidence type="ECO:0000256" key="1">
    <source>
        <dbReference type="ARBA" id="ARBA00022857"/>
    </source>
</evidence>
<dbReference type="Proteomes" id="UP000292692">
    <property type="component" value="Unassembled WGS sequence"/>
</dbReference>
<gene>
    <name evidence="5" type="ORF">MCC10096_0849</name>
    <name evidence="6" type="ORF">MCC10102_0891</name>
    <name evidence="7" type="ORF">MCC10116_0899</name>
    <name evidence="8" type="ORF">MCC10126_0886</name>
    <name evidence="9" type="ORF">PWA56_04640</name>
</gene>
<dbReference type="InterPro" id="IPR000846">
    <property type="entry name" value="DapB_N"/>
</dbReference>
<dbReference type="EMBL" id="CP118598">
    <property type="protein sequence ID" value="WDY41115.1"/>
    <property type="molecule type" value="Genomic_DNA"/>
</dbReference>
<accession>A0A087AYX8</accession>
<evidence type="ECO:0000313" key="12">
    <source>
        <dbReference type="Proteomes" id="UP000292787"/>
    </source>
</evidence>
<dbReference type="AlphaFoldDB" id="A0A087AYX8"/>
<evidence type="ECO:0000313" key="11">
    <source>
        <dbReference type="Proteomes" id="UP000292692"/>
    </source>
</evidence>
<reference evidence="6" key="2">
    <citation type="submission" date="2019-02" db="EMBL/GenBank/DDBJ databases">
        <authorList>
            <person name="Odamaki T."/>
        </authorList>
    </citation>
    <scope>NUCLEOTIDE SEQUENCE</scope>
    <source>
        <strain evidence="5">MCC10096</strain>
        <strain evidence="6">MCC10102</strain>
        <strain evidence="7">MCC10116</strain>
        <strain evidence="8">MCC10126</strain>
    </source>
</reference>
<dbReference type="SUPFAM" id="SSF51735">
    <property type="entry name" value="NAD(P)-binding Rossmann-fold domains"/>
    <property type="match status" value="1"/>
</dbReference>
<evidence type="ECO:0000259" key="3">
    <source>
        <dbReference type="Pfam" id="PF01113"/>
    </source>
</evidence>
<dbReference type="Proteomes" id="UP001221506">
    <property type="component" value="Chromosome"/>
</dbReference>
<evidence type="ECO:0000313" key="5">
    <source>
        <dbReference type="EMBL" id="TCF32746.1"/>
    </source>
</evidence>
<dbReference type="EMBL" id="SHSP01000007">
    <property type="protein sequence ID" value="TCF32746.1"/>
    <property type="molecule type" value="Genomic_DNA"/>
</dbReference>
<dbReference type="EMBL" id="SHSV01000014">
    <property type="protein sequence ID" value="TCF46243.1"/>
    <property type="molecule type" value="Genomic_DNA"/>
</dbReference>
<sequence>MQPIKAIQYGCGKMAKYTIRYMHEKGIQIVGAIDVNPEVVGMDAGVFAGIGPINVPIRADAEAVLNECDADIAVVTLFSFENEIATMCEQCLARGISVITTCEECIYPWTTDPATTNRLDIIAKEAGATMVGSGMQDIYWVNMVSTVAAGCHSIKKITGAVSYNVEEYGLALAKAHGCGLTAEEFEAELAHPETVVPSYVWNSNEALAQKLGLTIASQTQASVPYFSDVDVYSETMGEMIPVGKCIGMSAVVTTETNQGITLETACIGKVYGPDDGDMCDWKIEGEPDVEFHVVKPATVEHTCATIVNRIPDVLNAPAGYVTVDQLDEISYLTYPAALYVA</sequence>
<evidence type="ECO:0000313" key="6">
    <source>
        <dbReference type="EMBL" id="TCF46243.1"/>
    </source>
</evidence>
<dbReference type="GO" id="GO:0008839">
    <property type="term" value="F:4-hydroxy-tetrahydrodipicolinate reductase"/>
    <property type="evidence" value="ECO:0007669"/>
    <property type="project" value="InterPro"/>
</dbReference>
<dbReference type="OMA" id="LPSYMWN"/>
<evidence type="ECO:0000259" key="4">
    <source>
        <dbReference type="Pfam" id="PF19328"/>
    </source>
</evidence>
<dbReference type="Pfam" id="PF19328">
    <property type="entry name" value="DAP_DH_C"/>
    <property type="match status" value="1"/>
</dbReference>
<evidence type="ECO:0000313" key="10">
    <source>
        <dbReference type="Proteomes" id="UP000291501"/>
    </source>
</evidence>
<reference evidence="10 11" key="1">
    <citation type="journal article" date="2018" name="Sci. Rep.">
        <title>Genomic diversity and distribution of Bifidobacterium longum subsp. longum across the human lifespan.</title>
        <authorList>
            <person name="Odamaki T."/>
            <person name="Bottacini F."/>
            <person name="Kato K."/>
            <person name="Mitsuyama E."/>
            <person name="Yoshida K."/>
            <person name="Horigome A."/>
            <person name="Xiao J.Z."/>
            <person name="van Sinderen D."/>
        </authorList>
    </citation>
    <scope>NUCLEOTIDE SEQUENCE [LARGE SCALE GENOMIC DNA]</scope>
    <source>
        <strain evidence="5 13">MCC10096</strain>
        <strain evidence="6 11">MCC10102</strain>
        <strain evidence="7 12">MCC10116</strain>
        <strain evidence="8 10">MCC10126</strain>
    </source>
</reference>
<evidence type="ECO:0000313" key="13">
    <source>
        <dbReference type="Proteomes" id="UP000292932"/>
    </source>
</evidence>
<feature type="domain" description="Dihydrodipicolinate reductase N-terminal" evidence="3">
    <location>
        <begin position="9"/>
        <end position="100"/>
    </location>
</feature>
<dbReference type="EMBL" id="SHTF01000011">
    <property type="protein sequence ID" value="TCF64542.1"/>
    <property type="molecule type" value="Genomic_DNA"/>
</dbReference>
<dbReference type="GO" id="GO:0009089">
    <property type="term" value="P:lysine biosynthetic process via diaminopimelate"/>
    <property type="evidence" value="ECO:0007669"/>
    <property type="project" value="InterPro"/>
</dbReference>
<dbReference type="Proteomes" id="UP000292932">
    <property type="component" value="Unassembled WGS sequence"/>
</dbReference>
<dbReference type="Proteomes" id="UP000292787">
    <property type="component" value="Unassembled WGS sequence"/>
</dbReference>
<dbReference type="Proteomes" id="UP000291501">
    <property type="component" value="Unassembled WGS sequence"/>
</dbReference>
<keyword evidence="1" id="KW-0521">NADP</keyword>
<dbReference type="EMBL" id="SHTN01000015">
    <property type="protein sequence ID" value="TCF83806.1"/>
    <property type="molecule type" value="Genomic_DNA"/>
</dbReference>
<organism evidence="6 11">
    <name type="scientific">Bifidobacterium longum subsp. longum</name>
    <dbReference type="NCBI Taxonomy" id="1679"/>
    <lineage>
        <taxon>Bacteria</taxon>
        <taxon>Bacillati</taxon>
        <taxon>Actinomycetota</taxon>
        <taxon>Actinomycetes</taxon>
        <taxon>Bifidobacteriales</taxon>
        <taxon>Bifidobacteriaceae</taxon>
        <taxon>Bifidobacterium</taxon>
    </lineage>
</organism>
<dbReference type="Pfam" id="PF01113">
    <property type="entry name" value="DapB_N"/>
    <property type="match status" value="1"/>
</dbReference>
<evidence type="ECO:0000256" key="2">
    <source>
        <dbReference type="ARBA" id="ARBA00023002"/>
    </source>
</evidence>
<evidence type="ECO:0000313" key="7">
    <source>
        <dbReference type="EMBL" id="TCF64542.1"/>
    </source>
</evidence>
<dbReference type="CDD" id="cd24146">
    <property type="entry name" value="nat-AmDH_N_like"/>
    <property type="match status" value="1"/>
</dbReference>